<organism evidence="2 3">
    <name type="scientific">Dorcoceras hygrometricum</name>
    <dbReference type="NCBI Taxonomy" id="472368"/>
    <lineage>
        <taxon>Eukaryota</taxon>
        <taxon>Viridiplantae</taxon>
        <taxon>Streptophyta</taxon>
        <taxon>Embryophyta</taxon>
        <taxon>Tracheophyta</taxon>
        <taxon>Spermatophyta</taxon>
        <taxon>Magnoliopsida</taxon>
        <taxon>eudicotyledons</taxon>
        <taxon>Gunneridae</taxon>
        <taxon>Pentapetalae</taxon>
        <taxon>asterids</taxon>
        <taxon>lamiids</taxon>
        <taxon>Lamiales</taxon>
        <taxon>Gesneriaceae</taxon>
        <taxon>Didymocarpoideae</taxon>
        <taxon>Trichosporeae</taxon>
        <taxon>Loxocarpinae</taxon>
        <taxon>Dorcoceras</taxon>
    </lineage>
</organism>
<feature type="compositionally biased region" description="Basic residues" evidence="1">
    <location>
        <begin position="65"/>
        <end position="89"/>
    </location>
</feature>
<evidence type="ECO:0000256" key="1">
    <source>
        <dbReference type="SAM" id="MobiDB-lite"/>
    </source>
</evidence>
<evidence type="ECO:0000313" key="3">
    <source>
        <dbReference type="Proteomes" id="UP000250235"/>
    </source>
</evidence>
<evidence type="ECO:0000313" key="2">
    <source>
        <dbReference type="EMBL" id="KZT76754.1"/>
    </source>
</evidence>
<keyword evidence="3" id="KW-1185">Reference proteome</keyword>
<sequence length="151" mass="16149">MGPISHTGPKTSRAARDRPEPNPRRIQPSRHRQSYAGAAAGDGATTTKIAAAAHDAAGNSDARPRAKRRPASFQRRHIARQRPARRVHIQRGGVARPARNIARSCATQPRGRRRLSAAPCATASAALCDVARSSSRHDCATSARPTSNSRP</sequence>
<accession>A0A2Z6ZU17</accession>
<feature type="compositionally biased region" description="Basic and acidic residues" evidence="1">
    <location>
        <begin position="14"/>
        <end position="23"/>
    </location>
</feature>
<gene>
    <name evidence="2" type="ORF">F511_46222</name>
</gene>
<dbReference type="EMBL" id="KV096295">
    <property type="protein sequence ID" value="KZT76754.1"/>
    <property type="molecule type" value="Genomic_DNA"/>
</dbReference>
<dbReference type="AlphaFoldDB" id="A0A2Z6ZU17"/>
<proteinExistence type="predicted"/>
<protein>
    <submittedName>
        <fullName evidence="2">Uncharacterized protein</fullName>
    </submittedName>
</protein>
<name>A0A2Z6ZU17_9LAMI</name>
<feature type="region of interest" description="Disordered" evidence="1">
    <location>
        <begin position="1"/>
        <end position="95"/>
    </location>
</feature>
<reference evidence="2 3" key="1">
    <citation type="journal article" date="2015" name="Proc. Natl. Acad. Sci. U.S.A.">
        <title>The resurrection genome of Boea hygrometrica: A blueprint for survival of dehydration.</title>
        <authorList>
            <person name="Xiao L."/>
            <person name="Yang G."/>
            <person name="Zhang L."/>
            <person name="Yang X."/>
            <person name="Zhao S."/>
            <person name="Ji Z."/>
            <person name="Zhou Q."/>
            <person name="Hu M."/>
            <person name="Wang Y."/>
            <person name="Chen M."/>
            <person name="Xu Y."/>
            <person name="Jin H."/>
            <person name="Xiao X."/>
            <person name="Hu G."/>
            <person name="Bao F."/>
            <person name="Hu Y."/>
            <person name="Wan P."/>
            <person name="Li L."/>
            <person name="Deng X."/>
            <person name="Kuang T."/>
            <person name="Xiang C."/>
            <person name="Zhu J.K."/>
            <person name="Oliver M.J."/>
            <person name="He Y."/>
        </authorList>
    </citation>
    <scope>NUCLEOTIDE SEQUENCE [LARGE SCALE GENOMIC DNA]</scope>
    <source>
        <strain evidence="3">cv. XS01</strain>
    </source>
</reference>
<feature type="compositionally biased region" description="Low complexity" evidence="1">
    <location>
        <begin position="36"/>
        <end position="61"/>
    </location>
</feature>
<dbReference type="Proteomes" id="UP000250235">
    <property type="component" value="Unassembled WGS sequence"/>
</dbReference>